<feature type="domain" description="VWFA" evidence="4">
    <location>
        <begin position="103"/>
        <end position="207"/>
    </location>
</feature>
<proteinExistence type="predicted"/>
<keyword evidence="3" id="KW-1133">Transmembrane helix</keyword>
<evidence type="ECO:0000313" key="6">
    <source>
        <dbReference type="Proteomes" id="UP001354989"/>
    </source>
</evidence>
<dbReference type="Proteomes" id="UP001354989">
    <property type="component" value="Plasmid pPP9"/>
</dbReference>
<feature type="transmembrane region" description="Helical" evidence="3">
    <location>
        <begin position="20"/>
        <end position="37"/>
    </location>
</feature>
<evidence type="ECO:0000259" key="4">
    <source>
        <dbReference type="Pfam" id="PF13519"/>
    </source>
</evidence>
<feature type="compositionally biased region" description="Basic and acidic residues" evidence="2">
    <location>
        <begin position="475"/>
        <end position="489"/>
    </location>
</feature>
<dbReference type="SUPFAM" id="SSF53300">
    <property type="entry name" value="vWA-like"/>
    <property type="match status" value="1"/>
</dbReference>
<feature type="compositionally biased region" description="Acidic residues" evidence="2">
    <location>
        <begin position="490"/>
        <end position="504"/>
    </location>
</feature>
<dbReference type="Gene3D" id="1.25.40.10">
    <property type="entry name" value="Tetratricopeptide repeat domain"/>
    <property type="match status" value="1"/>
</dbReference>
<feature type="repeat" description="TPR" evidence="1">
    <location>
        <begin position="409"/>
        <end position="442"/>
    </location>
</feature>
<feature type="region of interest" description="Disordered" evidence="2">
    <location>
        <begin position="466"/>
        <end position="510"/>
    </location>
</feature>
<dbReference type="Gene3D" id="3.40.50.410">
    <property type="entry name" value="von Willebrand factor, type A domain"/>
    <property type="match status" value="1"/>
</dbReference>
<evidence type="ECO:0000313" key="5">
    <source>
        <dbReference type="EMBL" id="BDD02399.1"/>
    </source>
</evidence>
<reference evidence="5 6" key="1">
    <citation type="submission" date="2021-12" db="EMBL/GenBank/DDBJ databases">
        <title>Genome sequencing of bacteria with rrn-lacking chromosome and rrn-plasmid.</title>
        <authorList>
            <person name="Anda M."/>
            <person name="Iwasaki W."/>
        </authorList>
    </citation>
    <scope>NUCLEOTIDE SEQUENCE [LARGE SCALE GENOMIC DNA]</scope>
    <source>
        <strain evidence="5 6">NBRC 101262</strain>
        <plasmid evidence="5 6">pPP9</plasmid>
    </source>
</reference>
<keyword evidence="3" id="KW-0472">Membrane</keyword>
<dbReference type="PANTHER" id="PTHR22550:SF14">
    <property type="entry name" value="VWFA DOMAIN-CONTAINING PROTEIN"/>
    <property type="match status" value="1"/>
</dbReference>
<accession>A0ABN6LLE8</accession>
<geneLocation type="plasmid" evidence="5 6">
    <name>pPP9</name>
</geneLocation>
<dbReference type="InterPro" id="IPR050768">
    <property type="entry name" value="UPF0353/GerABKA_families"/>
</dbReference>
<evidence type="ECO:0000256" key="3">
    <source>
        <dbReference type="SAM" id="Phobius"/>
    </source>
</evidence>
<gene>
    <name evidence="5" type="ORF">PEPS_46790</name>
</gene>
<keyword evidence="1" id="KW-0802">TPR repeat</keyword>
<dbReference type="SUPFAM" id="SSF48452">
    <property type="entry name" value="TPR-like"/>
    <property type="match status" value="1"/>
</dbReference>
<dbReference type="InterPro" id="IPR002035">
    <property type="entry name" value="VWF_A"/>
</dbReference>
<name>A0ABN6LLE8_9BACT</name>
<dbReference type="InterPro" id="IPR036465">
    <property type="entry name" value="vWFA_dom_sf"/>
</dbReference>
<dbReference type="Pfam" id="PF13519">
    <property type="entry name" value="VWA_2"/>
    <property type="match status" value="1"/>
</dbReference>
<evidence type="ECO:0000256" key="2">
    <source>
        <dbReference type="SAM" id="MobiDB-lite"/>
    </source>
</evidence>
<dbReference type="InterPro" id="IPR019734">
    <property type="entry name" value="TPR_rpt"/>
</dbReference>
<dbReference type="PROSITE" id="PS50005">
    <property type="entry name" value="TPR"/>
    <property type="match status" value="1"/>
</dbReference>
<keyword evidence="5" id="KW-0614">Plasmid</keyword>
<dbReference type="RefSeq" id="WP_338399572.1">
    <property type="nucleotide sequence ID" value="NZ_AP025301.1"/>
</dbReference>
<dbReference type="InterPro" id="IPR011990">
    <property type="entry name" value="TPR-like_helical_dom_sf"/>
</dbReference>
<dbReference type="PANTHER" id="PTHR22550">
    <property type="entry name" value="SPORE GERMINATION PROTEIN"/>
    <property type="match status" value="1"/>
</dbReference>
<evidence type="ECO:0000256" key="1">
    <source>
        <dbReference type="PROSITE-ProRule" id="PRU00339"/>
    </source>
</evidence>
<organism evidence="5 6">
    <name type="scientific">Persicobacter psychrovividus</name>
    <dbReference type="NCBI Taxonomy" id="387638"/>
    <lineage>
        <taxon>Bacteria</taxon>
        <taxon>Pseudomonadati</taxon>
        <taxon>Bacteroidota</taxon>
        <taxon>Cytophagia</taxon>
        <taxon>Cytophagales</taxon>
        <taxon>Persicobacteraceae</taxon>
        <taxon>Persicobacter</taxon>
    </lineage>
</organism>
<keyword evidence="6" id="KW-1185">Reference proteome</keyword>
<feature type="transmembrane region" description="Helical" evidence="3">
    <location>
        <begin position="62"/>
        <end position="87"/>
    </location>
</feature>
<sequence>MEQWLNIDWDHFHFIRVEWLWLLVPFFGVFIFSFFGFKTKHSWKKAIAKHLRPYVIQKGNKYSFLAPLSLFFGFGLLSIIAIAGPAWEKEEIPGAKSEAILLIGMDVSLSMMVEDVSPNRLERAKLKIKDLLDANPRARVGLFAYSGLAFPVIAPCKDYQLIKHQLAALNPGVMPVQGTELENALLLSSRIFSRSEAPSTLLLVTDNIEKQQANQLLQYVDSTNHKIELMTLASLQGGRVPKSKNRYFTENGAYVISKLNSEELFRLQQHNRINVTPITLDNTDVNDLAEEIRNHLIFIADSELSEEQWQDNGYLLVWVVALMFVFWFRKGWMIQWCAFFVLFSSCDHKDLSWDDLWYTADYQAQKLMDSRDYEAAAEQFISQPHKGVAYYKAGDYGAAIEVFRQDSSAQSLYNLALAYAADSQFEKAQEAFLLSASMDPDNVAIQESLQATENILQQIDSLRKQQPQQAISLQEPEKKEPLKERKAQSEDEELSSDTEVDELPQDGNRVTDIVETGIRKAEEMDQPSDAPLPQMGASQDILLREISADPAEFLKRRFKYQQQKYYPSFPKPKQSW</sequence>
<keyword evidence="3" id="KW-0812">Transmembrane</keyword>
<dbReference type="EMBL" id="AP025301">
    <property type="protein sequence ID" value="BDD02399.1"/>
    <property type="molecule type" value="Genomic_DNA"/>
</dbReference>
<protein>
    <submittedName>
        <fullName evidence="5">Membrane protein</fullName>
    </submittedName>
</protein>